<organism evidence="2 3">
    <name type="scientific">Myceligenerans crystallogenes</name>
    <dbReference type="NCBI Taxonomy" id="316335"/>
    <lineage>
        <taxon>Bacteria</taxon>
        <taxon>Bacillati</taxon>
        <taxon>Actinomycetota</taxon>
        <taxon>Actinomycetes</taxon>
        <taxon>Micrococcales</taxon>
        <taxon>Promicromonosporaceae</taxon>
        <taxon>Myceligenerans</taxon>
    </lineage>
</organism>
<evidence type="ECO:0000313" key="3">
    <source>
        <dbReference type="Proteomes" id="UP001501094"/>
    </source>
</evidence>
<accession>A0ABN2NFY1</accession>
<keyword evidence="3" id="KW-1185">Reference proteome</keyword>
<proteinExistence type="predicted"/>
<reference evidence="2 3" key="1">
    <citation type="journal article" date="2019" name="Int. J. Syst. Evol. Microbiol.">
        <title>The Global Catalogue of Microorganisms (GCM) 10K type strain sequencing project: providing services to taxonomists for standard genome sequencing and annotation.</title>
        <authorList>
            <consortium name="The Broad Institute Genomics Platform"/>
            <consortium name="The Broad Institute Genome Sequencing Center for Infectious Disease"/>
            <person name="Wu L."/>
            <person name="Ma J."/>
        </authorList>
    </citation>
    <scope>NUCLEOTIDE SEQUENCE [LARGE SCALE GENOMIC DNA]</scope>
    <source>
        <strain evidence="2 3">JCM 14326</strain>
    </source>
</reference>
<feature type="compositionally biased region" description="Low complexity" evidence="1">
    <location>
        <begin position="9"/>
        <end position="22"/>
    </location>
</feature>
<dbReference type="RefSeq" id="WP_344103313.1">
    <property type="nucleotide sequence ID" value="NZ_BAAANL010000005.1"/>
</dbReference>
<dbReference type="EMBL" id="BAAANL010000005">
    <property type="protein sequence ID" value="GAA1865941.1"/>
    <property type="molecule type" value="Genomic_DNA"/>
</dbReference>
<evidence type="ECO:0000256" key="1">
    <source>
        <dbReference type="SAM" id="MobiDB-lite"/>
    </source>
</evidence>
<evidence type="ECO:0000313" key="2">
    <source>
        <dbReference type="EMBL" id="GAA1865941.1"/>
    </source>
</evidence>
<gene>
    <name evidence="2" type="ORF">GCM10009751_25070</name>
</gene>
<protein>
    <submittedName>
        <fullName evidence="2">Uncharacterized protein</fullName>
    </submittedName>
</protein>
<dbReference type="Proteomes" id="UP001501094">
    <property type="component" value="Unassembled WGS sequence"/>
</dbReference>
<sequence>MNVHGSRRTTTPATHPAEPALTSLAPGSGRLPARARLRSGAPELSLDGGRAFRLGAGQHDLTEGFEAPEFDDAAWDEVAPAPACWSTLLRHDA</sequence>
<comment type="caution">
    <text evidence="2">The sequence shown here is derived from an EMBL/GenBank/DDBJ whole genome shotgun (WGS) entry which is preliminary data.</text>
</comment>
<name>A0ABN2NFY1_9MICO</name>
<feature type="region of interest" description="Disordered" evidence="1">
    <location>
        <begin position="1"/>
        <end position="30"/>
    </location>
</feature>